<dbReference type="InterPro" id="IPR007221">
    <property type="entry name" value="MreC"/>
</dbReference>
<evidence type="ECO:0000256" key="3">
    <source>
        <dbReference type="ARBA" id="ARBA00022960"/>
    </source>
</evidence>
<dbReference type="Gene3D" id="2.40.10.350">
    <property type="entry name" value="Rod shape-determining protein MreC, domain 2"/>
    <property type="match status" value="1"/>
</dbReference>
<dbReference type="InterPro" id="IPR055342">
    <property type="entry name" value="MreC_beta-barrel_core"/>
</dbReference>
<dbReference type="PANTHER" id="PTHR34138">
    <property type="entry name" value="CELL SHAPE-DETERMINING PROTEIN MREC"/>
    <property type="match status" value="1"/>
</dbReference>
<evidence type="ECO:0000256" key="5">
    <source>
        <dbReference type="PIRNR" id="PIRNR038471"/>
    </source>
</evidence>
<dbReference type="Pfam" id="PF04085">
    <property type="entry name" value="MreC"/>
    <property type="match status" value="1"/>
</dbReference>
<dbReference type="InterPro" id="IPR042177">
    <property type="entry name" value="Cell/Rod_1"/>
</dbReference>
<dbReference type="PIRSF" id="PIRSF038471">
    <property type="entry name" value="MreC"/>
    <property type="match status" value="1"/>
</dbReference>
<feature type="coiled-coil region" evidence="6">
    <location>
        <begin position="83"/>
        <end position="110"/>
    </location>
</feature>
<evidence type="ECO:0000256" key="1">
    <source>
        <dbReference type="ARBA" id="ARBA00009369"/>
    </source>
</evidence>
<evidence type="ECO:0000259" key="7">
    <source>
        <dbReference type="Pfam" id="PF04085"/>
    </source>
</evidence>
<reference evidence="8 9" key="1">
    <citation type="submission" date="2019-08" db="EMBL/GenBank/DDBJ databases">
        <title>In-depth cultivation of the pig gut microbiome towards novel bacterial diversity and tailored functional studies.</title>
        <authorList>
            <person name="Wylensek D."/>
            <person name="Hitch T.C.A."/>
            <person name="Clavel T."/>
        </authorList>
    </citation>
    <scope>NUCLEOTIDE SEQUENCE [LARGE SCALE GENOMIC DNA]</scope>
    <source>
        <strain evidence="8 9">LKV-178-WT-2G</strain>
    </source>
</reference>
<keyword evidence="9" id="KW-1185">Reference proteome</keyword>
<dbReference type="GO" id="GO:0008360">
    <property type="term" value="P:regulation of cell shape"/>
    <property type="evidence" value="ECO:0007669"/>
    <property type="project" value="UniProtKB-KW"/>
</dbReference>
<comment type="caution">
    <text evidence="8">The sequence shown here is derived from an EMBL/GenBank/DDBJ whole genome shotgun (WGS) entry which is preliminary data.</text>
</comment>
<protein>
    <recommendedName>
        <fullName evidence="2 5">Cell shape-determining protein MreC</fullName>
    </recommendedName>
    <alternativeName>
        <fullName evidence="4 5">Cell shape protein MreC</fullName>
    </alternativeName>
</protein>
<dbReference type="RefSeq" id="WP_154459686.1">
    <property type="nucleotide sequence ID" value="NZ_JAQYTQ010000006.1"/>
</dbReference>
<dbReference type="InterPro" id="IPR042175">
    <property type="entry name" value="Cell/Rod_MreC_2"/>
</dbReference>
<accession>A0A7X2T3Z2</accession>
<dbReference type="AlphaFoldDB" id="A0A7X2T3Z2"/>
<evidence type="ECO:0000313" key="8">
    <source>
        <dbReference type="EMBL" id="MSS01221.1"/>
    </source>
</evidence>
<dbReference type="NCBIfam" id="TIGR00219">
    <property type="entry name" value="mreC"/>
    <property type="match status" value="1"/>
</dbReference>
<keyword evidence="3 5" id="KW-0133">Cell shape</keyword>
<dbReference type="Gene3D" id="2.40.10.340">
    <property type="entry name" value="Rod shape-determining protein MreC, domain 1"/>
    <property type="match status" value="1"/>
</dbReference>
<sequence length="276" mass="30172">MRKFTRLQKILSILICISLIFSFIMLSLRQNSLSNLGYSAWTYIKYGLIDYPLKSLGNGISDFANLWHVYEDNEYLKEELAQQRSYKTLYEEERNKNEDLEKLLDIKNSLPDALTISCSVVSRSASSWKQTVTISAGKVQGVKPNMIVMTSEGAIGLIEEVQSATSTVRLLTSEDLVNDIAIKISLEDGSSVEGVLQSYDAKKGAYCVSLFDNDATVSAGQSVATSGSGGNYPSGLFVGTVVDVSKSDDAIISTVYVSPVSNMKSFEYVLVIGNEG</sequence>
<organism evidence="8 9">
    <name type="scientific">Floccifex porci</name>
    <dbReference type="NCBI Taxonomy" id="2606629"/>
    <lineage>
        <taxon>Bacteria</taxon>
        <taxon>Bacillati</taxon>
        <taxon>Bacillota</taxon>
        <taxon>Erysipelotrichia</taxon>
        <taxon>Erysipelotrichales</taxon>
        <taxon>Erysipelotrichaceae</taxon>
        <taxon>Floccifex</taxon>
    </lineage>
</organism>
<evidence type="ECO:0000256" key="2">
    <source>
        <dbReference type="ARBA" id="ARBA00013855"/>
    </source>
</evidence>
<dbReference type="EMBL" id="VUMM01000004">
    <property type="protein sequence ID" value="MSS01221.1"/>
    <property type="molecule type" value="Genomic_DNA"/>
</dbReference>
<evidence type="ECO:0000256" key="4">
    <source>
        <dbReference type="ARBA" id="ARBA00032089"/>
    </source>
</evidence>
<keyword evidence="6" id="KW-0175">Coiled coil</keyword>
<evidence type="ECO:0000313" key="9">
    <source>
        <dbReference type="Proteomes" id="UP000470082"/>
    </source>
</evidence>
<evidence type="ECO:0000256" key="6">
    <source>
        <dbReference type="SAM" id="Coils"/>
    </source>
</evidence>
<name>A0A7X2T3Z2_9FIRM</name>
<proteinExistence type="inferred from homology"/>
<gene>
    <name evidence="8" type="primary">mreC</name>
    <name evidence="8" type="ORF">FYJ50_03735</name>
</gene>
<comment type="similarity">
    <text evidence="1 5">Belongs to the MreC family.</text>
</comment>
<dbReference type="Proteomes" id="UP000470082">
    <property type="component" value="Unassembled WGS sequence"/>
</dbReference>
<feature type="domain" description="Rod shape-determining protein MreC beta-barrel core" evidence="7">
    <location>
        <begin position="120"/>
        <end position="272"/>
    </location>
</feature>
<comment type="function">
    <text evidence="5">Involved in formation and maintenance of cell shape.</text>
</comment>
<dbReference type="GO" id="GO:0005886">
    <property type="term" value="C:plasma membrane"/>
    <property type="evidence" value="ECO:0007669"/>
    <property type="project" value="TreeGrafter"/>
</dbReference>
<dbReference type="PANTHER" id="PTHR34138:SF1">
    <property type="entry name" value="CELL SHAPE-DETERMINING PROTEIN MREC"/>
    <property type="match status" value="1"/>
</dbReference>